<organism evidence="4 5">
    <name type="scientific">Candidatus Tenderia electrophaga</name>
    <dbReference type="NCBI Taxonomy" id="1748243"/>
    <lineage>
        <taxon>Bacteria</taxon>
        <taxon>Pseudomonadati</taxon>
        <taxon>Pseudomonadota</taxon>
        <taxon>Gammaproteobacteria</taxon>
        <taxon>Candidatus Tenderiales</taxon>
        <taxon>Candidatus Tenderiaceae</taxon>
        <taxon>Candidatus Tenderia</taxon>
    </lineage>
</organism>
<dbReference type="EMBL" id="CP013099">
    <property type="protein sequence ID" value="ALP52017.1"/>
    <property type="molecule type" value="Genomic_DNA"/>
</dbReference>
<sequence>MQRNLKPGLALILVLASFQLSAVEPAGFVLMATGTVEAVQTNQQTRPLKRRSPFFPGESLRTGPEAKAQVRFRDGSLITLRAQTEIRLDEFRFDEPFKGEDKNIFTLVSGGFRTITGKIGKQKPDNYQMKSSVASIGVRGTTYEVVLAQGLNVAAWQGSIVVENQGGRMTLGAEGRYNFAVVSSPRSAPRGSMKPPPAIANEQRQAIQESEDDAAQEEGAAPEEPSESEDSAADDQSEDSEGTLAEQISNDADDPADAPPVVTVSDVDPAPEALEAEPLPSPIPDPILTPVPEPTPTPDPDVDQRLLDVTLDRVGMAVVEGTGYSQMLAGGQAGQDGNAAYHIADNGLDPAETGFATTPFIQVLTQGQAPLGNNMSVNIDANHSVTYGVWEASAGAPAQLRTDAADAAVFTAIDQPIYWVVTDLSADTVVAGRSGQIDYRHVSGFLGGGSGGAVNDVYMNLSVNFDTLAASGEVNIYTASELWQLSLSGSLSQPTLDFTTLTGDVNGSAVQGEFNSLFSGANAQALASSFDLEKVGDPNTYVSGVAVVDDSAVGDLRLSPAEQTSLDRVGIALQVNGQAGAHWFIGPSTAGALNDGPLMTHNGVSPGDPAFASAPLAQVLRDDIAYLSSSYEASTVPVSWGTWQTDVQVQLSAFDPNDSVTLTEPVRWMSVLPSTSGVLAGKSGVARFAPIYAEAVDHNANAFLKFFLGLEVDFDLAQFHGSGVYETPANDAWHFFFDGNITGPELGYTTLNGVRRDSLGNELAIDGALSMLFTGSAAEAIAGAYEFELSSDSTQYITGNFLLGQDLRLSSTEVGSLDRYGVAMTSSGAVGADWFVGPASNGNLGDPLIAENFAHAGDPHFHDLPLAEILKRGATTTQIVQSDTNFPVSWGIWNSGAELHTDPANPGLVSTLAEPVVWMTVLPSAESVVLGRTGRGFYFARQCCAGFGQTDTGYGIDTLSFDLGLDFDSGQFKARLYVYEPDTDFWNVLLGGHLLGTELQVDSLDAVNSYYANYSDALGNTAVDGEFSLVFTGAGAEALAVAYELESAADSSYYLQGAFVAGQDVRLAPGELNAMQQVGVLAGWSNGFGMATTAPMSPVFAHDGMGSYHPGDAWFELASLQTVYRQGGAAEDMLGGHAVAGDPAFQVNWGRWNAAAGTPATYQGDPADAASQGDITTPLYWLTLAPTPLDTLAAKTGQLSYNAPVSVIGAGVDGDVNPASVSFAATVDFDTGALNSGSMHVEHLGGQSWDMNFNAAPGSMTPSGAFQYVSASGLYDGATSANGSMDLILTGAAADGLAGRFNFNANPGVAKDMNGVFLVCQSGGC</sequence>
<evidence type="ECO:0000313" key="5">
    <source>
        <dbReference type="Proteomes" id="UP000055136"/>
    </source>
</evidence>
<name>A0A0S2TA75_9GAMM</name>
<reference evidence="4" key="1">
    <citation type="submission" date="2015-10" db="EMBL/GenBank/DDBJ databases">
        <title>Description of Candidatus Tenderia electrophaga gen. nov, sp. nov., an Uncultivated Electroautotroph from a Biocathode Enrichment.</title>
        <authorList>
            <person name="Eddie B.J."/>
            <person name="Malanoski A.P."/>
            <person name="Wang Z."/>
            <person name="Hall R.J."/>
            <person name="Oh S.D."/>
            <person name="Heiner C."/>
            <person name="Lin B."/>
            <person name="Strycharz-Glaven S.M."/>
        </authorList>
    </citation>
    <scope>NUCLEOTIDE SEQUENCE [LARGE SCALE GENOMIC DNA]</scope>
    <source>
        <strain evidence="4">NRL1</strain>
    </source>
</reference>
<protein>
    <recommendedName>
        <fullName evidence="3">FecR protein domain-containing protein</fullName>
    </recommendedName>
</protein>
<dbReference type="Proteomes" id="UP000055136">
    <property type="component" value="Chromosome"/>
</dbReference>
<feature type="chain" id="PRO_5006604842" description="FecR protein domain-containing protein" evidence="2">
    <location>
        <begin position="23"/>
        <end position="1325"/>
    </location>
</feature>
<feature type="compositionally biased region" description="Pro residues" evidence="1">
    <location>
        <begin position="279"/>
        <end position="299"/>
    </location>
</feature>
<feature type="compositionally biased region" description="Low complexity" evidence="1">
    <location>
        <begin position="259"/>
        <end position="278"/>
    </location>
</feature>
<feature type="compositionally biased region" description="Acidic residues" evidence="1">
    <location>
        <begin position="209"/>
        <end position="241"/>
    </location>
</feature>
<dbReference type="PANTHER" id="PTHR38731">
    <property type="entry name" value="LIPL45-RELATED LIPOPROTEIN-RELATED"/>
    <property type="match status" value="1"/>
</dbReference>
<dbReference type="InterPro" id="IPR006860">
    <property type="entry name" value="FecR"/>
</dbReference>
<evidence type="ECO:0000313" key="4">
    <source>
        <dbReference type="EMBL" id="ALP52017.1"/>
    </source>
</evidence>
<proteinExistence type="predicted"/>
<feature type="region of interest" description="Disordered" evidence="1">
    <location>
        <begin position="184"/>
        <end position="302"/>
    </location>
</feature>
<dbReference type="Gene3D" id="2.60.120.1440">
    <property type="match status" value="1"/>
</dbReference>
<evidence type="ECO:0000256" key="2">
    <source>
        <dbReference type="SAM" id="SignalP"/>
    </source>
</evidence>
<evidence type="ECO:0000259" key="3">
    <source>
        <dbReference type="Pfam" id="PF04773"/>
    </source>
</evidence>
<keyword evidence="2" id="KW-0732">Signal</keyword>
<dbReference type="Pfam" id="PF04773">
    <property type="entry name" value="FecR"/>
    <property type="match status" value="1"/>
</dbReference>
<evidence type="ECO:0000256" key="1">
    <source>
        <dbReference type="SAM" id="MobiDB-lite"/>
    </source>
</evidence>
<gene>
    <name evidence="4" type="ORF">Tel_02050</name>
</gene>
<accession>A0A0S2TA75</accession>
<feature type="signal peptide" evidence="2">
    <location>
        <begin position="1"/>
        <end position="22"/>
    </location>
</feature>
<keyword evidence="5" id="KW-1185">Reference proteome</keyword>
<feature type="domain" description="FecR protein" evidence="3">
    <location>
        <begin position="60"/>
        <end position="160"/>
    </location>
</feature>
<dbReference type="KEGG" id="tee:Tel_02050"/>
<dbReference type="STRING" id="1748243.Tel_02050"/>